<evidence type="ECO:0000256" key="5">
    <source>
        <dbReference type="ARBA" id="ARBA00022729"/>
    </source>
</evidence>
<dbReference type="GeneID" id="110750092"/>
<dbReference type="GO" id="GO:0060320">
    <property type="term" value="P:rejection of self pollen"/>
    <property type="evidence" value="ECO:0007669"/>
    <property type="project" value="UniProtKB-KW"/>
</dbReference>
<comment type="similarity">
    <text evidence="2 6">Belongs to the plant self-incompatibility (S1) protein family.</text>
</comment>
<feature type="signal peptide" evidence="6">
    <location>
        <begin position="1"/>
        <end position="20"/>
    </location>
</feature>
<evidence type="ECO:0000313" key="8">
    <source>
        <dbReference type="RefSeq" id="XP_021806053.1"/>
    </source>
</evidence>
<feature type="chain" id="PRO_5028513739" description="S-protein homolog" evidence="6">
    <location>
        <begin position="21"/>
        <end position="146"/>
    </location>
</feature>
<reference evidence="8" key="1">
    <citation type="submission" date="2025-08" db="UniProtKB">
        <authorList>
            <consortium name="RefSeq"/>
        </authorList>
    </citation>
    <scope>IDENTIFICATION</scope>
</reference>
<evidence type="ECO:0000256" key="1">
    <source>
        <dbReference type="ARBA" id="ARBA00004613"/>
    </source>
</evidence>
<name>A0A6P5RWH2_PRUAV</name>
<organism evidence="7 8">
    <name type="scientific">Prunus avium</name>
    <name type="common">Cherry</name>
    <name type="synonym">Cerasus avium</name>
    <dbReference type="NCBI Taxonomy" id="42229"/>
    <lineage>
        <taxon>Eukaryota</taxon>
        <taxon>Viridiplantae</taxon>
        <taxon>Streptophyta</taxon>
        <taxon>Embryophyta</taxon>
        <taxon>Tracheophyta</taxon>
        <taxon>Spermatophyta</taxon>
        <taxon>Magnoliopsida</taxon>
        <taxon>eudicotyledons</taxon>
        <taxon>Gunneridae</taxon>
        <taxon>Pentapetalae</taxon>
        <taxon>rosids</taxon>
        <taxon>fabids</taxon>
        <taxon>Rosales</taxon>
        <taxon>Rosaceae</taxon>
        <taxon>Amygdaloideae</taxon>
        <taxon>Amygdaleae</taxon>
        <taxon>Prunus</taxon>
    </lineage>
</organism>
<keyword evidence="7" id="KW-1185">Reference proteome</keyword>
<keyword evidence="3 6" id="KW-0713">Self-incompatibility</keyword>
<dbReference type="AlphaFoldDB" id="A0A6P5RWH2"/>
<keyword evidence="5 6" id="KW-0732">Signal</keyword>
<accession>A0A6P5RWH2</accession>
<evidence type="ECO:0000256" key="4">
    <source>
        <dbReference type="ARBA" id="ARBA00022525"/>
    </source>
</evidence>
<evidence type="ECO:0000256" key="3">
    <source>
        <dbReference type="ARBA" id="ARBA00022471"/>
    </source>
</evidence>
<dbReference type="RefSeq" id="XP_021806053.1">
    <property type="nucleotide sequence ID" value="XM_021950361.1"/>
</dbReference>
<evidence type="ECO:0000256" key="2">
    <source>
        <dbReference type="ARBA" id="ARBA00005581"/>
    </source>
</evidence>
<dbReference type="Pfam" id="PF05938">
    <property type="entry name" value="Self-incomp_S1"/>
    <property type="match status" value="1"/>
</dbReference>
<keyword evidence="4 6" id="KW-0964">Secreted</keyword>
<proteinExistence type="inferred from homology"/>
<dbReference type="PANTHER" id="PTHR31232:SF172">
    <property type="entry name" value="S-PROTEIN HOMOLOG"/>
    <property type="match status" value="1"/>
</dbReference>
<dbReference type="Proteomes" id="UP000515124">
    <property type="component" value="Unplaced"/>
</dbReference>
<protein>
    <recommendedName>
        <fullName evidence="6">S-protein homolog</fullName>
    </recommendedName>
</protein>
<dbReference type="GO" id="GO:0005576">
    <property type="term" value="C:extracellular region"/>
    <property type="evidence" value="ECO:0007669"/>
    <property type="project" value="UniProtKB-SubCell"/>
</dbReference>
<evidence type="ECO:0000256" key="6">
    <source>
        <dbReference type="RuleBase" id="RU367044"/>
    </source>
</evidence>
<gene>
    <name evidence="8" type="primary">LOC110750092</name>
</gene>
<evidence type="ECO:0000313" key="7">
    <source>
        <dbReference type="Proteomes" id="UP000515124"/>
    </source>
</evidence>
<comment type="subcellular location">
    <subcellularLocation>
        <location evidence="1 6">Secreted</location>
    </subcellularLocation>
</comment>
<dbReference type="PANTHER" id="PTHR31232">
    <property type="match status" value="1"/>
</dbReference>
<sequence length="146" mass="16908">MKPFFSYFIFLLAISTLVMSQDSCTVGLGPQSGNYHVEIRNRLSHDTILKVRCKSGGGDLGDHWVVNGQRFTVSFHNDKCVSTEYWCKLSWGSKSSHGGNYRFFSCEESFLKFCNFQDCSWKVRDDGIYLHDMHGLKDVKYYDWES</sequence>
<dbReference type="KEGG" id="pavi:110750092"/>
<dbReference type="InterPro" id="IPR010264">
    <property type="entry name" value="Self-incomp_S1"/>
</dbReference>